<evidence type="ECO:0000259" key="4">
    <source>
        <dbReference type="PROSITE" id="PS50878"/>
    </source>
</evidence>
<dbReference type="InterPro" id="IPR036397">
    <property type="entry name" value="RNaseH_sf"/>
</dbReference>
<dbReference type="InterPro" id="IPR041577">
    <property type="entry name" value="RT_RNaseH_2"/>
</dbReference>
<evidence type="ECO:0000313" key="6">
    <source>
        <dbReference type="EMBL" id="RMC21741.1"/>
    </source>
</evidence>
<dbReference type="InterPro" id="IPR043128">
    <property type="entry name" value="Rev_trsase/Diguanyl_cyclase"/>
</dbReference>
<gene>
    <name evidence="6" type="ORF">DUI87_02610</name>
</gene>
<dbReference type="FunFam" id="3.30.70.270:FF:000020">
    <property type="entry name" value="Transposon Tf2-6 polyprotein-like Protein"/>
    <property type="match status" value="1"/>
</dbReference>
<dbReference type="GO" id="GO:0015074">
    <property type="term" value="P:DNA integration"/>
    <property type="evidence" value="ECO:0007669"/>
    <property type="project" value="InterPro"/>
</dbReference>
<dbReference type="GO" id="GO:0004523">
    <property type="term" value="F:RNA-DNA hybrid ribonuclease activity"/>
    <property type="evidence" value="ECO:0007669"/>
    <property type="project" value="UniProtKB-EC"/>
</dbReference>
<dbReference type="InterPro" id="IPR000477">
    <property type="entry name" value="RT_dom"/>
</dbReference>
<dbReference type="STRING" id="333673.A0A3M0L9F0"/>
<organism evidence="6 7">
    <name type="scientific">Hirundo rustica rustica</name>
    <dbReference type="NCBI Taxonomy" id="333673"/>
    <lineage>
        <taxon>Eukaryota</taxon>
        <taxon>Metazoa</taxon>
        <taxon>Chordata</taxon>
        <taxon>Craniata</taxon>
        <taxon>Vertebrata</taxon>
        <taxon>Euteleostomi</taxon>
        <taxon>Archelosauria</taxon>
        <taxon>Archosauria</taxon>
        <taxon>Dinosauria</taxon>
        <taxon>Saurischia</taxon>
        <taxon>Theropoda</taxon>
        <taxon>Coelurosauria</taxon>
        <taxon>Aves</taxon>
        <taxon>Neognathae</taxon>
        <taxon>Neoaves</taxon>
        <taxon>Telluraves</taxon>
        <taxon>Australaves</taxon>
        <taxon>Passeriformes</taxon>
        <taxon>Sylvioidea</taxon>
        <taxon>Hirundinidae</taxon>
        <taxon>Hirundo</taxon>
    </lineage>
</organism>
<dbReference type="PROSITE" id="PS50994">
    <property type="entry name" value="INTEGRASE"/>
    <property type="match status" value="1"/>
</dbReference>
<evidence type="ECO:0000256" key="3">
    <source>
        <dbReference type="SAM" id="Coils"/>
    </source>
</evidence>
<dbReference type="InterPro" id="IPR043502">
    <property type="entry name" value="DNA/RNA_pol_sf"/>
</dbReference>
<dbReference type="Gene3D" id="3.10.10.10">
    <property type="entry name" value="HIV Type 1 Reverse Transcriptase, subunit A, domain 1"/>
    <property type="match status" value="1"/>
</dbReference>
<sequence>MSVRESFVHRDRMQEHQHRMRWKTLEEGIQQLSEVAVLEVLFGRGGQHDNDPDKVRCTGQMLWNMAALRPSQYATFIATVNPDNNRETVGSVANKLRSYESMISGPMQAQVSAMAKELREEIREKMEEVTEKMEEMKEEMSRNSSHVALVRVTGPRVRAQRPPARERGYTPRADLCFFLRDHGEDMGRWDGKPTSALAARVEEQRVPVATSTVHRRQYRKNRDAVIPIHKMIRELETQGVASKTHSPFNSPIWPVRKSDGEWRLTVDYRALNEVTPPLSAAVPGMLELQYELESKAAKWYATIDIANAFFSIPLAAECRPQFAFTWRGVQYTWNRLPQGWKHSPTICHGLIQTALEKGEAPEHIQYIYDIIVWGNMAIEVFEKVEKIIQILLEASFAVKQSQGTCPRHPVPGSKVQDGRRQIPTEDINKITAMSPPTSKKETQAFLGAIGFCRMHIPEYSQIVSPLYLVTRKKNDFHWGPEQQQAFAQIKQEIAHAVALGPVTLGPEVKNVLYSAAGNNGLSWSLWQKVPGETRCRPLGFWSRSYRRSEANYAPTEKEILAAYEGLQAASEVIGTETQLLLASRLPLLGWMFKGKVPSTHHATDATWSKWIALITQRAHIGNPNCPGILEIIANWPEGENFGLTDEEEHKQVTCAEEGAPYNQLLAEETRYALFTDSFCCIVGMNRKWKAAVWSPTQQVAQATEGEDEWEDIATQVEKLPVKVRHVDAHVPKSRANEERRNNEQVGDAAKIEVSKIDLDWQHKGELFLARWAHDASGHQGRDATYKWARDRGVDLTMDSISQVIHDCETCAAIKQAKRVKPVWYGGRWSKYKYGEAWQIDYITLPQTRQGKHYVLAMVEATTGWLETYPVPHATAQNTILGLEKQILWRHGTPERTESDNGTHFKNSLINTWAREHGIEWVYHIPYHVPAAGKVERCNGLLKNILKALGGGTFKN</sequence>
<proteinExistence type="inferred from homology"/>
<dbReference type="Gene3D" id="3.30.420.10">
    <property type="entry name" value="Ribonuclease H-like superfamily/Ribonuclease H"/>
    <property type="match status" value="2"/>
</dbReference>
<evidence type="ECO:0000313" key="7">
    <source>
        <dbReference type="Proteomes" id="UP000269221"/>
    </source>
</evidence>
<comment type="caution">
    <text evidence="6">The sequence shown here is derived from an EMBL/GenBank/DDBJ whole genome shotgun (WGS) entry which is preliminary data.</text>
</comment>
<dbReference type="InterPro" id="IPR012337">
    <property type="entry name" value="RNaseH-like_sf"/>
</dbReference>
<dbReference type="Gene3D" id="3.30.70.270">
    <property type="match status" value="2"/>
</dbReference>
<accession>A0A3M0L9F0</accession>
<feature type="coiled-coil region" evidence="3">
    <location>
        <begin position="108"/>
        <end position="146"/>
    </location>
</feature>
<dbReference type="OrthoDB" id="9950135at2759"/>
<evidence type="ECO:0000256" key="2">
    <source>
        <dbReference type="ARBA" id="ARBA00012180"/>
    </source>
</evidence>
<dbReference type="GO" id="GO:0003676">
    <property type="term" value="F:nucleic acid binding"/>
    <property type="evidence" value="ECO:0007669"/>
    <property type="project" value="InterPro"/>
</dbReference>
<dbReference type="AlphaFoldDB" id="A0A3M0L9F0"/>
<dbReference type="SUPFAM" id="SSF56672">
    <property type="entry name" value="DNA/RNA polymerases"/>
    <property type="match status" value="1"/>
</dbReference>
<name>A0A3M0L9F0_HIRRU</name>
<comment type="similarity">
    <text evidence="1">Belongs to the beta type-B retroviral polymerase family. HERV class-II K(HML-2) pol subfamily.</text>
</comment>
<dbReference type="EC" id="3.1.26.4" evidence="2"/>
<dbReference type="Proteomes" id="UP000269221">
    <property type="component" value="Unassembled WGS sequence"/>
</dbReference>
<feature type="domain" description="Integrase catalytic" evidence="5">
    <location>
        <begin position="817"/>
        <end position="955"/>
    </location>
</feature>
<keyword evidence="7" id="KW-1185">Reference proteome</keyword>
<evidence type="ECO:0000256" key="1">
    <source>
        <dbReference type="ARBA" id="ARBA00010879"/>
    </source>
</evidence>
<dbReference type="InterPro" id="IPR001584">
    <property type="entry name" value="Integrase_cat-core"/>
</dbReference>
<dbReference type="Pfam" id="PF00665">
    <property type="entry name" value="rve"/>
    <property type="match status" value="1"/>
</dbReference>
<keyword evidence="3" id="KW-0175">Coiled coil</keyword>
<dbReference type="Pfam" id="PF00078">
    <property type="entry name" value="RVT_1"/>
    <property type="match status" value="1"/>
</dbReference>
<reference evidence="6 7" key="1">
    <citation type="submission" date="2018-07" db="EMBL/GenBank/DDBJ databases">
        <title>A high quality draft genome assembly of the barn swallow (H. rustica rustica).</title>
        <authorList>
            <person name="Formenti G."/>
            <person name="Chiara M."/>
            <person name="Poveda L."/>
            <person name="Francoijs K.-J."/>
            <person name="Bonisoli-Alquati A."/>
            <person name="Canova L."/>
            <person name="Gianfranceschi L."/>
            <person name="Horner D.S."/>
            <person name="Saino N."/>
        </authorList>
    </citation>
    <scope>NUCLEOTIDE SEQUENCE [LARGE SCALE GENOMIC DNA]</scope>
    <source>
        <strain evidence="6">Chelidonia</strain>
        <tissue evidence="6">Blood</tissue>
    </source>
</reference>
<dbReference type="PANTHER" id="PTHR33064">
    <property type="entry name" value="POL PROTEIN"/>
    <property type="match status" value="1"/>
</dbReference>
<dbReference type="InterPro" id="IPR051320">
    <property type="entry name" value="Viral_Replic_Matur_Polypro"/>
</dbReference>
<protein>
    <recommendedName>
        <fullName evidence="2">ribonuclease H</fullName>
        <ecNumber evidence="2">3.1.26.4</ecNumber>
    </recommendedName>
</protein>
<dbReference type="PROSITE" id="PS50878">
    <property type="entry name" value="RT_POL"/>
    <property type="match status" value="1"/>
</dbReference>
<feature type="domain" description="Reverse transcriptase" evidence="4">
    <location>
        <begin position="236"/>
        <end position="450"/>
    </location>
</feature>
<dbReference type="Pfam" id="PF17919">
    <property type="entry name" value="RT_RNaseH_2"/>
    <property type="match status" value="1"/>
</dbReference>
<dbReference type="SUPFAM" id="SSF53098">
    <property type="entry name" value="Ribonuclease H-like"/>
    <property type="match status" value="1"/>
</dbReference>
<evidence type="ECO:0000259" key="5">
    <source>
        <dbReference type="PROSITE" id="PS50994"/>
    </source>
</evidence>
<dbReference type="EMBL" id="QRBI01000093">
    <property type="protein sequence ID" value="RMC21741.1"/>
    <property type="molecule type" value="Genomic_DNA"/>
</dbReference>
<dbReference type="PANTHER" id="PTHR33064:SF29">
    <property type="entry name" value="PEPTIDASE A2 DOMAIN-CONTAINING PROTEIN-RELATED"/>
    <property type="match status" value="1"/>
</dbReference>